<evidence type="ECO:0000256" key="1">
    <source>
        <dbReference type="SAM" id="MobiDB-lite"/>
    </source>
</evidence>
<evidence type="ECO:0000313" key="3">
    <source>
        <dbReference type="Proteomes" id="UP000811246"/>
    </source>
</evidence>
<sequence>MASLKPQKPAPTQPPAPAIKEPTSTPKTCRGCTAPSTPTTTQKAAPTSKPTPGKKGAGAK</sequence>
<comment type="caution">
    <text evidence="2">The sequence shown here is derived from an EMBL/GenBank/DDBJ whole genome shotgun (WGS) entry which is preliminary data.</text>
</comment>
<proteinExistence type="predicted"/>
<organism evidence="2 3">
    <name type="scientific">Carya illinoinensis</name>
    <name type="common">Pecan</name>
    <dbReference type="NCBI Taxonomy" id="32201"/>
    <lineage>
        <taxon>Eukaryota</taxon>
        <taxon>Viridiplantae</taxon>
        <taxon>Streptophyta</taxon>
        <taxon>Embryophyta</taxon>
        <taxon>Tracheophyta</taxon>
        <taxon>Spermatophyta</taxon>
        <taxon>Magnoliopsida</taxon>
        <taxon>eudicotyledons</taxon>
        <taxon>Gunneridae</taxon>
        <taxon>Pentapetalae</taxon>
        <taxon>rosids</taxon>
        <taxon>fabids</taxon>
        <taxon>Fagales</taxon>
        <taxon>Juglandaceae</taxon>
        <taxon>Carya</taxon>
    </lineage>
</organism>
<gene>
    <name evidence="2" type="ORF">I3842_06G099500</name>
</gene>
<name>A0A922ERP1_CARIL</name>
<feature type="compositionally biased region" description="Pro residues" evidence="1">
    <location>
        <begin position="8"/>
        <end position="17"/>
    </location>
</feature>
<protein>
    <submittedName>
        <fullName evidence="2">Uncharacterized protein</fullName>
    </submittedName>
</protein>
<dbReference type="AlphaFoldDB" id="A0A922ERP1"/>
<feature type="region of interest" description="Disordered" evidence="1">
    <location>
        <begin position="1"/>
        <end position="60"/>
    </location>
</feature>
<dbReference type="EMBL" id="CM031830">
    <property type="protein sequence ID" value="KAG6708793.1"/>
    <property type="molecule type" value="Genomic_DNA"/>
</dbReference>
<dbReference type="Proteomes" id="UP000811246">
    <property type="component" value="Chromosome 6"/>
</dbReference>
<accession>A0A922ERP1</accession>
<feature type="compositionally biased region" description="Low complexity" evidence="1">
    <location>
        <begin position="43"/>
        <end position="54"/>
    </location>
</feature>
<reference evidence="2" key="1">
    <citation type="submission" date="2021-01" db="EMBL/GenBank/DDBJ databases">
        <authorList>
            <person name="Lovell J.T."/>
            <person name="Bentley N."/>
            <person name="Bhattarai G."/>
            <person name="Jenkins J.W."/>
            <person name="Sreedasyam A."/>
            <person name="Alarcon Y."/>
            <person name="Bock C."/>
            <person name="Boston L."/>
            <person name="Carlson J."/>
            <person name="Cervantes K."/>
            <person name="Clermont K."/>
            <person name="Krom N."/>
            <person name="Kubenka K."/>
            <person name="Mamidi S."/>
            <person name="Mattison C."/>
            <person name="Monteros M."/>
            <person name="Pisani C."/>
            <person name="Plott C."/>
            <person name="Rajasekar S."/>
            <person name="Rhein H.S."/>
            <person name="Rohla C."/>
            <person name="Song M."/>
            <person name="Hilaire R.S."/>
            <person name="Shu S."/>
            <person name="Wells L."/>
            <person name="Wang X."/>
            <person name="Webber J."/>
            <person name="Heerema R.J."/>
            <person name="Klein P."/>
            <person name="Conner P."/>
            <person name="Grauke L."/>
            <person name="Grimwood J."/>
            <person name="Schmutz J."/>
            <person name="Randall J.J."/>
        </authorList>
    </citation>
    <scope>NUCLEOTIDE SEQUENCE</scope>
    <source>
        <tissue evidence="2">Leaf</tissue>
    </source>
</reference>
<evidence type="ECO:0000313" key="2">
    <source>
        <dbReference type="EMBL" id="KAG6708793.1"/>
    </source>
</evidence>